<accession>A0ABQ7KCU7</accession>
<gene>
    <name evidence="1" type="ORF">BGZ96_010070</name>
</gene>
<protein>
    <submittedName>
        <fullName evidence="1">Uncharacterized protein</fullName>
    </submittedName>
</protein>
<proteinExistence type="predicted"/>
<name>A0ABQ7KCU7_9FUNG</name>
<evidence type="ECO:0000313" key="1">
    <source>
        <dbReference type="EMBL" id="KAG0296167.1"/>
    </source>
</evidence>
<dbReference type="EMBL" id="JAAAIM010000064">
    <property type="protein sequence ID" value="KAG0296167.1"/>
    <property type="molecule type" value="Genomic_DNA"/>
</dbReference>
<evidence type="ECO:0000313" key="2">
    <source>
        <dbReference type="Proteomes" id="UP001194696"/>
    </source>
</evidence>
<dbReference type="Proteomes" id="UP001194696">
    <property type="component" value="Unassembled WGS sequence"/>
</dbReference>
<organism evidence="1 2">
    <name type="scientific">Linnemannia gamsii</name>
    <dbReference type="NCBI Taxonomy" id="64522"/>
    <lineage>
        <taxon>Eukaryota</taxon>
        <taxon>Fungi</taxon>
        <taxon>Fungi incertae sedis</taxon>
        <taxon>Mucoromycota</taxon>
        <taxon>Mortierellomycotina</taxon>
        <taxon>Mortierellomycetes</taxon>
        <taxon>Mortierellales</taxon>
        <taxon>Mortierellaceae</taxon>
        <taxon>Linnemannia</taxon>
    </lineage>
</organism>
<keyword evidence="2" id="KW-1185">Reference proteome</keyword>
<reference evidence="1 2" key="1">
    <citation type="journal article" date="2020" name="Fungal Divers.">
        <title>Resolving the Mortierellaceae phylogeny through synthesis of multi-gene phylogenetics and phylogenomics.</title>
        <authorList>
            <person name="Vandepol N."/>
            <person name="Liber J."/>
            <person name="Desiro A."/>
            <person name="Na H."/>
            <person name="Kennedy M."/>
            <person name="Barry K."/>
            <person name="Grigoriev I.V."/>
            <person name="Miller A.N."/>
            <person name="O'Donnell K."/>
            <person name="Stajich J.E."/>
            <person name="Bonito G."/>
        </authorList>
    </citation>
    <scope>NUCLEOTIDE SEQUENCE [LARGE SCALE GENOMIC DNA]</scope>
    <source>
        <strain evidence="1 2">AD045</strain>
    </source>
</reference>
<comment type="caution">
    <text evidence="1">The sequence shown here is derived from an EMBL/GenBank/DDBJ whole genome shotgun (WGS) entry which is preliminary data.</text>
</comment>
<sequence length="117" mass="13024">MVHNKSLFQKRDPNSDACKEVKPTGFVMLAKLNKALQGYSSDDPQADDLIKVRKFETAMADANSNQDEDHYAKIKDAYVAAAEALRTSQNGKTKDVSVAAKDMMDTVDKIREKCKKP</sequence>